<dbReference type="STRING" id="1088818.A0A2I0B8R2"/>
<accession>A0A2I0B8R2</accession>
<dbReference type="OrthoDB" id="1097929at2759"/>
<evidence type="ECO:0000256" key="7">
    <source>
        <dbReference type="ARBA" id="ARBA00022737"/>
    </source>
</evidence>
<evidence type="ECO:0000256" key="1">
    <source>
        <dbReference type="ARBA" id="ARBA00004251"/>
    </source>
</evidence>
<dbReference type="Pfam" id="PF01657">
    <property type="entry name" value="Stress-antifung"/>
    <property type="match status" value="2"/>
</dbReference>
<evidence type="ECO:0000313" key="18">
    <source>
        <dbReference type="Proteomes" id="UP000236161"/>
    </source>
</evidence>
<evidence type="ECO:0000256" key="10">
    <source>
        <dbReference type="ARBA" id="ARBA00023136"/>
    </source>
</evidence>
<dbReference type="CDD" id="cd23509">
    <property type="entry name" value="Gnk2-like"/>
    <property type="match status" value="2"/>
</dbReference>
<dbReference type="Proteomes" id="UP000236161">
    <property type="component" value="Unassembled WGS sequence"/>
</dbReference>
<evidence type="ECO:0000256" key="3">
    <source>
        <dbReference type="ARBA" id="ARBA00022475"/>
    </source>
</evidence>
<reference evidence="17 18" key="1">
    <citation type="journal article" date="2017" name="Nature">
        <title>The Apostasia genome and the evolution of orchids.</title>
        <authorList>
            <person name="Zhang G.Q."/>
            <person name="Liu K.W."/>
            <person name="Li Z."/>
            <person name="Lohaus R."/>
            <person name="Hsiao Y.Y."/>
            <person name="Niu S.C."/>
            <person name="Wang J.Y."/>
            <person name="Lin Y.C."/>
            <person name="Xu Q."/>
            <person name="Chen L.J."/>
            <person name="Yoshida K."/>
            <person name="Fujiwara S."/>
            <person name="Wang Z.W."/>
            <person name="Zhang Y.Q."/>
            <person name="Mitsuda N."/>
            <person name="Wang M."/>
            <person name="Liu G.H."/>
            <person name="Pecoraro L."/>
            <person name="Huang H.X."/>
            <person name="Xiao X.J."/>
            <person name="Lin M."/>
            <person name="Wu X.Y."/>
            <person name="Wu W.L."/>
            <person name="Chen Y.Y."/>
            <person name="Chang S.B."/>
            <person name="Sakamoto S."/>
            <person name="Ohme-Takagi M."/>
            <person name="Yagi M."/>
            <person name="Zeng S.J."/>
            <person name="Shen C.Y."/>
            <person name="Yeh C.M."/>
            <person name="Luo Y.B."/>
            <person name="Tsai W.C."/>
            <person name="Van de Peer Y."/>
            <person name="Liu Z.J."/>
        </authorList>
    </citation>
    <scope>NUCLEOTIDE SEQUENCE [LARGE SCALE GENOMIC DNA]</scope>
    <source>
        <strain evidence="18">cv. Shenzhen</strain>
        <tissue evidence="17">Stem</tissue>
    </source>
</reference>
<evidence type="ECO:0000256" key="13">
    <source>
        <dbReference type="ARBA" id="ARBA00038393"/>
    </source>
</evidence>
<evidence type="ECO:0000256" key="5">
    <source>
        <dbReference type="ARBA" id="ARBA00022692"/>
    </source>
</evidence>
<protein>
    <submittedName>
        <fullName evidence="17">Cysteine-rich repeat secretory protein 15</fullName>
    </submittedName>
</protein>
<feature type="domain" description="Gnk2-homologous" evidence="16">
    <location>
        <begin position="141"/>
        <end position="237"/>
    </location>
</feature>
<dbReference type="EMBL" id="KZ451906">
    <property type="protein sequence ID" value="PKA64177.1"/>
    <property type="molecule type" value="Genomic_DNA"/>
</dbReference>
<keyword evidence="2" id="KW-0813">Transport</keyword>
<keyword evidence="18" id="KW-1185">Reference proteome</keyword>
<keyword evidence="11" id="KW-1015">Disulfide bond</keyword>
<name>A0A2I0B8R2_9ASPA</name>
<proteinExistence type="inferred from homology"/>
<evidence type="ECO:0000256" key="2">
    <source>
        <dbReference type="ARBA" id="ARBA00022448"/>
    </source>
</evidence>
<dbReference type="GO" id="GO:0005886">
    <property type="term" value="C:plasma membrane"/>
    <property type="evidence" value="ECO:0007669"/>
    <property type="project" value="UniProtKB-SubCell"/>
</dbReference>
<evidence type="ECO:0000256" key="11">
    <source>
        <dbReference type="ARBA" id="ARBA00023157"/>
    </source>
</evidence>
<dbReference type="FunFam" id="3.30.430.20:FF:000001">
    <property type="entry name" value="cysteine-rich repeat secretory protein 3"/>
    <property type="match status" value="1"/>
</dbReference>
<comment type="similarity">
    <text evidence="13">Belongs to the cysteine-rich repeat secretory protein family. Plasmodesmata-located proteins (PDLD) subfamily.</text>
</comment>
<evidence type="ECO:0000256" key="15">
    <source>
        <dbReference type="SAM" id="SignalP"/>
    </source>
</evidence>
<dbReference type="InterPro" id="IPR038408">
    <property type="entry name" value="GNK2_sf"/>
</dbReference>
<comment type="subcellular location">
    <subcellularLocation>
        <location evidence="12">Cell junction</location>
        <location evidence="12">Plasmodesma</location>
    </subcellularLocation>
    <subcellularLocation>
        <location evidence="1">Cell membrane</location>
        <topology evidence="1">Single-pass type I membrane protein</topology>
    </subcellularLocation>
</comment>
<evidence type="ECO:0000256" key="6">
    <source>
        <dbReference type="ARBA" id="ARBA00022729"/>
    </source>
</evidence>
<dbReference type="GO" id="GO:0009506">
    <property type="term" value="C:plasmodesma"/>
    <property type="evidence" value="ECO:0007669"/>
    <property type="project" value="UniProtKB-SubCell"/>
</dbReference>
<evidence type="ECO:0000313" key="17">
    <source>
        <dbReference type="EMBL" id="PKA64177.1"/>
    </source>
</evidence>
<feature type="transmembrane region" description="Helical" evidence="14">
    <location>
        <begin position="256"/>
        <end position="276"/>
    </location>
</feature>
<dbReference type="AlphaFoldDB" id="A0A2I0B8R2"/>
<evidence type="ECO:0000256" key="12">
    <source>
        <dbReference type="ARBA" id="ARBA00024184"/>
    </source>
</evidence>
<dbReference type="InterPro" id="IPR002902">
    <property type="entry name" value="GNK2"/>
</dbReference>
<evidence type="ECO:0000256" key="14">
    <source>
        <dbReference type="SAM" id="Phobius"/>
    </source>
</evidence>
<keyword evidence="8" id="KW-0965">Cell junction</keyword>
<dbReference type="PROSITE" id="PS51473">
    <property type="entry name" value="GNK2"/>
    <property type="match status" value="2"/>
</dbReference>
<sequence>MMLSKVLLFSLLSLLLVLIPAAKTAGSSFIYAACFPSRYPPNSPFQSSLDSVLTSIANAASQSSYASFAAGNDSSSPPGSAAYGLFQCRADLSSGECSACVQSAVGQVGLLCPNAYSASLQLDGCLLRYADEDFAGKLDTTVVYKKCSPERSAGDGGEFFRRRDDVLGDLGSGQEYFRVSSSGAVEGYAQCVGGLSSGDCTACLSEAVERLRNACGPALAADLFLQQCYARYWTSGYYPGAADAAGYTDDDIGRTVAIIVGILAGVALLVVFISFMKKAC</sequence>
<keyword evidence="7" id="KW-0677">Repeat</keyword>
<keyword evidence="5 14" id="KW-0812">Transmembrane</keyword>
<feature type="chain" id="PRO_5014149870" evidence="15">
    <location>
        <begin position="27"/>
        <end position="280"/>
    </location>
</feature>
<keyword evidence="4" id="KW-0945">Host-virus interaction</keyword>
<evidence type="ECO:0000256" key="8">
    <source>
        <dbReference type="ARBA" id="ARBA00022949"/>
    </source>
</evidence>
<keyword evidence="9 14" id="KW-1133">Transmembrane helix</keyword>
<keyword evidence="3" id="KW-1003">Cell membrane</keyword>
<dbReference type="PANTHER" id="PTHR32080:SF2">
    <property type="entry name" value="PLASMODESMATA-LOCATED PROTEIN 8"/>
    <property type="match status" value="1"/>
</dbReference>
<evidence type="ECO:0000259" key="16">
    <source>
        <dbReference type="PROSITE" id="PS51473"/>
    </source>
</evidence>
<evidence type="ECO:0000256" key="4">
    <source>
        <dbReference type="ARBA" id="ARBA00022581"/>
    </source>
</evidence>
<evidence type="ECO:0000256" key="9">
    <source>
        <dbReference type="ARBA" id="ARBA00022989"/>
    </source>
</evidence>
<dbReference type="Gene3D" id="3.30.430.20">
    <property type="entry name" value="Gnk2 domain, C-X8-C-X2-C motif"/>
    <property type="match status" value="2"/>
</dbReference>
<gene>
    <name evidence="17" type="primary">CRRSP15</name>
    <name evidence="17" type="ORF">AXF42_Ash005190</name>
</gene>
<dbReference type="PANTHER" id="PTHR32080">
    <property type="entry name" value="ANTIFUNGAL PROTEIN GINKBILOBIN-2-LIKE"/>
    <property type="match status" value="1"/>
</dbReference>
<organism evidence="17 18">
    <name type="scientific">Apostasia shenzhenica</name>
    <dbReference type="NCBI Taxonomy" id="1088818"/>
    <lineage>
        <taxon>Eukaryota</taxon>
        <taxon>Viridiplantae</taxon>
        <taxon>Streptophyta</taxon>
        <taxon>Embryophyta</taxon>
        <taxon>Tracheophyta</taxon>
        <taxon>Spermatophyta</taxon>
        <taxon>Magnoliopsida</taxon>
        <taxon>Liliopsida</taxon>
        <taxon>Asparagales</taxon>
        <taxon>Orchidaceae</taxon>
        <taxon>Apostasioideae</taxon>
        <taxon>Apostasia</taxon>
    </lineage>
</organism>
<dbReference type="InterPro" id="IPR051378">
    <property type="entry name" value="Cell2Cell_Antifungal"/>
</dbReference>
<feature type="domain" description="Gnk2-homologous" evidence="16">
    <location>
        <begin position="27"/>
        <end position="134"/>
    </location>
</feature>
<keyword evidence="10 14" id="KW-0472">Membrane</keyword>
<keyword evidence="6 15" id="KW-0732">Signal</keyword>
<feature type="signal peptide" evidence="15">
    <location>
        <begin position="1"/>
        <end position="26"/>
    </location>
</feature>